<evidence type="ECO:0000256" key="2">
    <source>
        <dbReference type="ARBA" id="ARBA00022723"/>
    </source>
</evidence>
<evidence type="ECO:0000256" key="3">
    <source>
        <dbReference type="ARBA" id="ARBA00022801"/>
    </source>
</evidence>
<dbReference type="InterPro" id="IPR001915">
    <property type="entry name" value="Peptidase_M48"/>
</dbReference>
<dbReference type="RefSeq" id="WP_074652691.1">
    <property type="nucleotide sequence ID" value="NZ_FNSD01000001.1"/>
</dbReference>
<evidence type="ECO:0000313" key="11">
    <source>
        <dbReference type="Proteomes" id="UP000182409"/>
    </source>
</evidence>
<proteinExistence type="inferred from homology"/>
<feature type="signal peptide" evidence="8">
    <location>
        <begin position="1"/>
        <end position="21"/>
    </location>
</feature>
<keyword evidence="4 6" id="KW-0862">Zinc</keyword>
<keyword evidence="3 6" id="KW-0378">Hydrolase</keyword>
<comment type="cofactor">
    <cofactor evidence="6">
        <name>Zn(2+)</name>
        <dbReference type="ChEBI" id="CHEBI:29105"/>
    </cofactor>
    <text evidence="6">Binds 1 zinc ion per subunit.</text>
</comment>
<name>A0A1H4KA71_9BACT</name>
<comment type="similarity">
    <text evidence="6">Belongs to the peptidase M48 family.</text>
</comment>
<dbReference type="Proteomes" id="UP000182409">
    <property type="component" value="Unassembled WGS sequence"/>
</dbReference>
<dbReference type="GO" id="GO:0046872">
    <property type="term" value="F:metal ion binding"/>
    <property type="evidence" value="ECO:0007669"/>
    <property type="project" value="UniProtKB-KW"/>
</dbReference>
<feature type="compositionally biased region" description="Basic and acidic residues" evidence="7">
    <location>
        <begin position="392"/>
        <end position="404"/>
    </location>
</feature>
<dbReference type="InterPro" id="IPR051156">
    <property type="entry name" value="Mito/Outer_Membr_Metalloprot"/>
</dbReference>
<evidence type="ECO:0000256" key="5">
    <source>
        <dbReference type="ARBA" id="ARBA00023049"/>
    </source>
</evidence>
<dbReference type="PANTHER" id="PTHR22726">
    <property type="entry name" value="METALLOENDOPEPTIDASE OMA1"/>
    <property type="match status" value="1"/>
</dbReference>
<keyword evidence="5 6" id="KW-0482">Metalloprotease</keyword>
<dbReference type="Gene3D" id="3.30.2010.10">
    <property type="entry name" value="Metalloproteases ('zincins'), catalytic domain"/>
    <property type="match status" value="1"/>
</dbReference>
<evidence type="ECO:0000256" key="8">
    <source>
        <dbReference type="SAM" id="SignalP"/>
    </source>
</evidence>
<keyword evidence="8" id="KW-0732">Signal</keyword>
<dbReference type="PANTHER" id="PTHR22726:SF1">
    <property type="entry name" value="METALLOENDOPEPTIDASE OMA1, MITOCHONDRIAL"/>
    <property type="match status" value="1"/>
</dbReference>
<accession>A0A1H4KA71</accession>
<sequence length="404" mass="43594">MNLKNLVLVATLSVAAPFALSAQQTPTSTTPGSGSPTSTNPSNQGGNQPSTTKTGSGPTGGGPVTASKEDLEKARVEAAKNNNEPIPEPGDDLRKDIKKGSADDVAAAGTRDIGGRGMGNWFSTDWEVRNGKSYAVEIERSSHLVTDPVIVEYVNRVGQNIVKNSDAKVPFTIKVLDSDEINAMALPGGFFYVNSGLILACDEEAELAGVMAHEIAHVAAHHAARQMTRMEYAQIGMVPLMFIGGYTGYGIYEAAQIAVPLSFLSFSRTFEAQADWLGVQYMYRSGYDPQAFVQIFEKLQALEKRKPGVLARAFSDHPQTPDRIADSEKEIATILPARPDYVVSGSEFDDIKARLARIQNKRKVDGGKDGSKPTLRRTSASNNDPNSTTQDKSTDDRPTLGRRE</sequence>
<dbReference type="GO" id="GO:0004222">
    <property type="term" value="F:metalloendopeptidase activity"/>
    <property type="evidence" value="ECO:0007669"/>
    <property type="project" value="InterPro"/>
</dbReference>
<dbReference type="Pfam" id="PF01435">
    <property type="entry name" value="Peptidase_M48"/>
    <property type="match status" value="1"/>
</dbReference>
<feature type="region of interest" description="Disordered" evidence="7">
    <location>
        <begin position="22"/>
        <end position="103"/>
    </location>
</feature>
<protein>
    <submittedName>
        <fullName evidence="10">Peptidase family M48</fullName>
    </submittedName>
</protein>
<dbReference type="OrthoDB" id="9810445at2"/>
<feature type="chain" id="PRO_5010300034" evidence="8">
    <location>
        <begin position="22"/>
        <end position="404"/>
    </location>
</feature>
<feature type="domain" description="Peptidase M48" evidence="9">
    <location>
        <begin position="153"/>
        <end position="327"/>
    </location>
</feature>
<organism evidence="10 11">
    <name type="scientific">Terriglobus roseus</name>
    <dbReference type="NCBI Taxonomy" id="392734"/>
    <lineage>
        <taxon>Bacteria</taxon>
        <taxon>Pseudomonadati</taxon>
        <taxon>Acidobacteriota</taxon>
        <taxon>Terriglobia</taxon>
        <taxon>Terriglobales</taxon>
        <taxon>Acidobacteriaceae</taxon>
        <taxon>Terriglobus</taxon>
    </lineage>
</organism>
<dbReference type="GO" id="GO:0016020">
    <property type="term" value="C:membrane"/>
    <property type="evidence" value="ECO:0007669"/>
    <property type="project" value="TreeGrafter"/>
</dbReference>
<feature type="compositionally biased region" description="Basic and acidic residues" evidence="7">
    <location>
        <begin position="67"/>
        <end position="78"/>
    </location>
</feature>
<feature type="compositionally biased region" description="Basic and acidic residues" evidence="7">
    <location>
        <begin position="91"/>
        <end position="102"/>
    </location>
</feature>
<gene>
    <name evidence="10" type="ORF">SAMN05443244_1092</name>
</gene>
<dbReference type="GO" id="GO:0051603">
    <property type="term" value="P:proteolysis involved in protein catabolic process"/>
    <property type="evidence" value="ECO:0007669"/>
    <property type="project" value="TreeGrafter"/>
</dbReference>
<feature type="compositionally biased region" description="Low complexity" evidence="7">
    <location>
        <begin position="25"/>
        <end position="56"/>
    </location>
</feature>
<keyword evidence="2" id="KW-0479">Metal-binding</keyword>
<feature type="compositionally biased region" description="Polar residues" evidence="7">
    <location>
        <begin position="376"/>
        <end position="391"/>
    </location>
</feature>
<evidence type="ECO:0000256" key="6">
    <source>
        <dbReference type="RuleBase" id="RU003983"/>
    </source>
</evidence>
<evidence type="ECO:0000259" key="9">
    <source>
        <dbReference type="Pfam" id="PF01435"/>
    </source>
</evidence>
<feature type="compositionally biased region" description="Basic and acidic residues" evidence="7">
    <location>
        <begin position="362"/>
        <end position="371"/>
    </location>
</feature>
<dbReference type="AlphaFoldDB" id="A0A1H4KA71"/>
<reference evidence="10 11" key="1">
    <citation type="submission" date="2016-10" db="EMBL/GenBank/DDBJ databases">
        <authorList>
            <person name="de Groot N.N."/>
        </authorList>
    </citation>
    <scope>NUCLEOTIDE SEQUENCE [LARGE SCALE GENOMIC DNA]</scope>
    <source>
        <strain evidence="10 11">AB35.6</strain>
    </source>
</reference>
<keyword evidence="1 6" id="KW-0645">Protease</keyword>
<feature type="region of interest" description="Disordered" evidence="7">
    <location>
        <begin position="359"/>
        <end position="404"/>
    </location>
</feature>
<dbReference type="EMBL" id="FNSD01000001">
    <property type="protein sequence ID" value="SEB55361.1"/>
    <property type="molecule type" value="Genomic_DNA"/>
</dbReference>
<evidence type="ECO:0000256" key="4">
    <source>
        <dbReference type="ARBA" id="ARBA00022833"/>
    </source>
</evidence>
<evidence type="ECO:0000313" key="10">
    <source>
        <dbReference type="EMBL" id="SEB55361.1"/>
    </source>
</evidence>
<evidence type="ECO:0000256" key="1">
    <source>
        <dbReference type="ARBA" id="ARBA00022670"/>
    </source>
</evidence>
<evidence type="ECO:0000256" key="7">
    <source>
        <dbReference type="SAM" id="MobiDB-lite"/>
    </source>
</evidence>